<sequence length="353" mass="40304">MNSHPKYIYILFFCSFFFYGLLSTACSQDIQLTQYYAAPLYANPGYTGIDEGTRITANYRNQWYQLPVNYVTHMASFDHRFRDKPISLGLLLKNDLIGPNADLPIYQNSVHFSVAYLLKVSKKIYINSSIQGGVIQSTLNYANFVFGDQIDNLGNMNGTAEALNRERIFQPDISFGSILYSDQWWLGAAFMHLNAPRYSFLGEQIALPLKVDLQAGYVIPFEYNKRRGYLPTLDNKTLTVTLQYKFQGASDQLSLGVYGYANSFMLGLWYRGLPIKENSDLVFNQDALALLTGYRYKNLQIGYSYDIALSNLPLDKASSHEISLSITFNEPKPYREKPPKRIKVNTKCPRPFL</sequence>
<gene>
    <name evidence="1" type="ORF">GCM10023331_07850</name>
</gene>
<organism evidence="1 2">
    <name type="scientific">Algivirga pacifica</name>
    <dbReference type="NCBI Taxonomy" id="1162670"/>
    <lineage>
        <taxon>Bacteria</taxon>
        <taxon>Pseudomonadati</taxon>
        <taxon>Bacteroidota</taxon>
        <taxon>Cytophagia</taxon>
        <taxon>Cytophagales</taxon>
        <taxon>Flammeovirgaceae</taxon>
        <taxon>Algivirga</taxon>
    </lineage>
</organism>
<dbReference type="PROSITE" id="PS51257">
    <property type="entry name" value="PROKAR_LIPOPROTEIN"/>
    <property type="match status" value="1"/>
</dbReference>
<evidence type="ECO:0008006" key="3">
    <source>
        <dbReference type="Google" id="ProtNLM"/>
    </source>
</evidence>
<dbReference type="InterPro" id="IPR019861">
    <property type="entry name" value="PorP/SprF_Bacteroidetes"/>
</dbReference>
<evidence type="ECO:0000313" key="1">
    <source>
        <dbReference type="EMBL" id="GAA4825722.1"/>
    </source>
</evidence>
<dbReference type="RefSeq" id="WP_345369373.1">
    <property type="nucleotide sequence ID" value="NZ_BAABJX010000016.1"/>
</dbReference>
<dbReference type="Proteomes" id="UP001500298">
    <property type="component" value="Unassembled WGS sequence"/>
</dbReference>
<keyword evidence="2" id="KW-1185">Reference proteome</keyword>
<evidence type="ECO:0000313" key="2">
    <source>
        <dbReference type="Proteomes" id="UP001500298"/>
    </source>
</evidence>
<dbReference type="Pfam" id="PF11751">
    <property type="entry name" value="PorP_SprF"/>
    <property type="match status" value="1"/>
</dbReference>
<name>A0ABP9D914_9BACT</name>
<comment type="caution">
    <text evidence="1">The sequence shown here is derived from an EMBL/GenBank/DDBJ whole genome shotgun (WGS) entry which is preliminary data.</text>
</comment>
<dbReference type="NCBIfam" id="TIGR03519">
    <property type="entry name" value="T9SS_PorP_fam"/>
    <property type="match status" value="1"/>
</dbReference>
<protein>
    <recommendedName>
        <fullName evidence="3">Type IX secretion system membrane protein, PorP/SprF family</fullName>
    </recommendedName>
</protein>
<proteinExistence type="predicted"/>
<dbReference type="EMBL" id="BAABJX010000016">
    <property type="protein sequence ID" value="GAA4825722.1"/>
    <property type="molecule type" value="Genomic_DNA"/>
</dbReference>
<accession>A0ABP9D914</accession>
<reference evidence="2" key="1">
    <citation type="journal article" date="2019" name="Int. J. Syst. Evol. Microbiol.">
        <title>The Global Catalogue of Microorganisms (GCM) 10K type strain sequencing project: providing services to taxonomists for standard genome sequencing and annotation.</title>
        <authorList>
            <consortium name="The Broad Institute Genomics Platform"/>
            <consortium name="The Broad Institute Genome Sequencing Center for Infectious Disease"/>
            <person name="Wu L."/>
            <person name="Ma J."/>
        </authorList>
    </citation>
    <scope>NUCLEOTIDE SEQUENCE [LARGE SCALE GENOMIC DNA]</scope>
    <source>
        <strain evidence="2">JCM 18326</strain>
    </source>
</reference>